<dbReference type="GO" id="GO:0003677">
    <property type="term" value="F:DNA binding"/>
    <property type="evidence" value="ECO:0007669"/>
    <property type="project" value="UniProtKB-KW"/>
</dbReference>
<dbReference type="Gene3D" id="1.10.260.40">
    <property type="entry name" value="lambda repressor-like DNA-binding domains"/>
    <property type="match status" value="1"/>
</dbReference>
<gene>
    <name evidence="5" type="ORF">RRU01S_19_00340</name>
</gene>
<dbReference type="NCBIfam" id="TIGR03830">
    <property type="entry name" value="CxxCG_CxxCG_HTH"/>
    <property type="match status" value="1"/>
</dbReference>
<dbReference type="Proteomes" id="UP000028701">
    <property type="component" value="Unassembled WGS sequence"/>
</dbReference>
<evidence type="ECO:0000256" key="1">
    <source>
        <dbReference type="ARBA" id="ARBA00023015"/>
    </source>
</evidence>
<evidence type="ECO:0000259" key="4">
    <source>
        <dbReference type="PROSITE" id="PS50943"/>
    </source>
</evidence>
<keyword evidence="1" id="KW-0805">Transcription regulation</keyword>
<evidence type="ECO:0000313" key="6">
    <source>
        <dbReference type="Proteomes" id="UP000028701"/>
    </source>
</evidence>
<dbReference type="OrthoDB" id="7349669at2"/>
<dbReference type="AlphaFoldDB" id="A0A081CY83"/>
<dbReference type="NCBIfam" id="TIGR03831">
    <property type="entry name" value="YgiT_finger"/>
    <property type="match status" value="1"/>
</dbReference>
<evidence type="ECO:0000256" key="3">
    <source>
        <dbReference type="ARBA" id="ARBA00023163"/>
    </source>
</evidence>
<dbReference type="InterPro" id="IPR052359">
    <property type="entry name" value="HTH-type_reg/antitoxin"/>
</dbReference>
<protein>
    <recommendedName>
        <fullName evidence="4">HTH cro/C1-type domain-containing protein</fullName>
    </recommendedName>
</protein>
<dbReference type="EMBL" id="BBJU01000019">
    <property type="protein sequence ID" value="GAK71629.1"/>
    <property type="molecule type" value="Genomic_DNA"/>
</dbReference>
<dbReference type="SUPFAM" id="SSF47413">
    <property type="entry name" value="lambda repressor-like DNA-binding domains"/>
    <property type="match status" value="1"/>
</dbReference>
<dbReference type="CDD" id="cd00093">
    <property type="entry name" value="HTH_XRE"/>
    <property type="match status" value="1"/>
</dbReference>
<dbReference type="PANTHER" id="PTHR36511:SF4">
    <property type="entry name" value="ANTITOXIN MQSA"/>
    <property type="match status" value="1"/>
</dbReference>
<dbReference type="InterPro" id="IPR022453">
    <property type="entry name" value="Znf_MqsA-type"/>
</dbReference>
<dbReference type="PANTHER" id="PTHR36511">
    <property type="entry name" value="MERR FAMILY BACTERIAL REGULATORY PROTEIN"/>
    <property type="match status" value="1"/>
</dbReference>
<feature type="domain" description="HTH cro/C1-type" evidence="4">
    <location>
        <begin position="76"/>
        <end position="129"/>
    </location>
</feature>
<evidence type="ECO:0000256" key="2">
    <source>
        <dbReference type="ARBA" id="ARBA00023125"/>
    </source>
</evidence>
<keyword evidence="3" id="KW-0804">Transcription</keyword>
<reference evidence="5 6" key="1">
    <citation type="submission" date="2014-08" db="EMBL/GenBank/DDBJ databases">
        <title>Whole genome shotgun sequence of Rhizobium rubi NBRC 13261.</title>
        <authorList>
            <person name="Katano-Makiyama Y."/>
            <person name="Hosoyama A."/>
            <person name="Hashimoto M."/>
            <person name="Hosoyama Y."/>
            <person name="Noguchi M."/>
            <person name="Tsuchikane K."/>
            <person name="Uohara A."/>
            <person name="Ohji S."/>
            <person name="Ichikawa N."/>
            <person name="Kimura A."/>
            <person name="Yamazoe A."/>
            <person name="Fujita N."/>
        </authorList>
    </citation>
    <scope>NUCLEOTIDE SEQUENCE [LARGE SCALE GENOMIC DNA]</scope>
    <source>
        <strain evidence="5 6">NBRC 13261</strain>
    </source>
</reference>
<comment type="caution">
    <text evidence="5">The sequence shown here is derived from an EMBL/GenBank/DDBJ whole genome shotgun (WGS) entry which is preliminary data.</text>
</comment>
<dbReference type="InterPro" id="IPR001387">
    <property type="entry name" value="Cro/C1-type_HTH"/>
</dbReference>
<dbReference type="Gene3D" id="3.10.20.860">
    <property type="match status" value="1"/>
</dbReference>
<organism evidence="5 6">
    <name type="scientific">Agrobacterium rubi TR3 = NBRC 13261</name>
    <dbReference type="NCBI Taxonomy" id="1368415"/>
    <lineage>
        <taxon>Bacteria</taxon>
        <taxon>Pseudomonadati</taxon>
        <taxon>Pseudomonadota</taxon>
        <taxon>Alphaproteobacteria</taxon>
        <taxon>Hyphomicrobiales</taxon>
        <taxon>Rhizobiaceae</taxon>
        <taxon>Rhizobium/Agrobacterium group</taxon>
        <taxon>Agrobacterium</taxon>
    </lineage>
</organism>
<sequence>MSDICMCCDSGARMSAFSNETHRIEHRGLAVEVDGLSGVRCPTCGEIEYDAQSAERYATASDSLVLEARRTTGDELRRIRKKLGINQAEASKLTGGGHNAFSRYETGKVTPTPAVINLFRMLEKHPEEVEELKRA</sequence>
<evidence type="ECO:0000313" key="5">
    <source>
        <dbReference type="EMBL" id="GAK71629.1"/>
    </source>
</evidence>
<dbReference type="InterPro" id="IPR010982">
    <property type="entry name" value="Lambda_DNA-bd_dom_sf"/>
</dbReference>
<dbReference type="PROSITE" id="PS50943">
    <property type="entry name" value="HTH_CROC1"/>
    <property type="match status" value="1"/>
</dbReference>
<accession>A0A081CY83</accession>
<name>A0A081CY83_9HYPH</name>
<dbReference type="InterPro" id="IPR032758">
    <property type="entry name" value="MqsA/HigA-2"/>
</dbReference>
<dbReference type="InterPro" id="IPR022452">
    <property type="entry name" value="MqsA"/>
</dbReference>
<keyword evidence="2" id="KW-0238">DNA-binding</keyword>
<dbReference type="RefSeq" id="WP_052816088.1">
    <property type="nucleotide sequence ID" value="NZ_BBJU01000019.1"/>
</dbReference>
<dbReference type="Pfam" id="PF15731">
    <property type="entry name" value="MqsA_antitoxin"/>
    <property type="match status" value="1"/>
</dbReference>
<dbReference type="SMART" id="SM00530">
    <property type="entry name" value="HTH_XRE"/>
    <property type="match status" value="1"/>
</dbReference>
<proteinExistence type="predicted"/>
<dbReference type="eggNOG" id="COG2944">
    <property type="taxonomic scope" value="Bacteria"/>
</dbReference>